<keyword evidence="3" id="KW-0547">Nucleotide-binding</keyword>
<sequence>MELALNCISKTYKKGSVKALDNFSVTLTPGVYGLLGPNGAGKSTLMNIITDNLNADGGEVVYGGENIKKLGKDYRAVLGYMPQQQGLYDDFTLNRFLWYMAALKGLKKKEAKEKITQLLETVNLTDAAHKKLGSFSGGMKQRALIAQALLNNPEILILDEPTAGLDPKERIRIRNFISEIAEDKIVLISTHVVSDIEFIAKEIILLKQGKLVSHDTCQNLVNEIANKVVEVEIEKEELKYFQDNYRVSNLYHNDDKIVVRLVTDNPPENHKITIANPTLEDLYLYIFEQGM</sequence>
<keyword evidence="7" id="KW-1185">Reference proteome</keyword>
<evidence type="ECO:0000256" key="3">
    <source>
        <dbReference type="ARBA" id="ARBA00022741"/>
    </source>
</evidence>
<comment type="caution">
    <text evidence="6">The sequence shown here is derived from an EMBL/GenBank/DDBJ whole genome shotgun (WGS) entry which is preliminary data.</text>
</comment>
<dbReference type="PANTHER" id="PTHR43335:SF2">
    <property type="entry name" value="ABC TRANSPORTER, ATP-BINDING PROTEIN"/>
    <property type="match status" value="1"/>
</dbReference>
<keyword evidence="4 6" id="KW-0067">ATP-binding</keyword>
<evidence type="ECO:0000313" key="6">
    <source>
        <dbReference type="EMBL" id="PKD29808.1"/>
    </source>
</evidence>
<dbReference type="SUPFAM" id="SSF52540">
    <property type="entry name" value="P-loop containing nucleoside triphosphate hydrolases"/>
    <property type="match status" value="1"/>
</dbReference>
<dbReference type="GO" id="GO:0016887">
    <property type="term" value="F:ATP hydrolysis activity"/>
    <property type="evidence" value="ECO:0007669"/>
    <property type="project" value="InterPro"/>
</dbReference>
<keyword evidence="6" id="KW-0378">Hydrolase</keyword>
<dbReference type="Gene3D" id="3.40.50.300">
    <property type="entry name" value="P-loop containing nucleotide triphosphate hydrolases"/>
    <property type="match status" value="1"/>
</dbReference>
<organism evidence="6 7">
    <name type="scientific">Ruminococcus bromii</name>
    <dbReference type="NCBI Taxonomy" id="40518"/>
    <lineage>
        <taxon>Bacteria</taxon>
        <taxon>Bacillati</taxon>
        <taxon>Bacillota</taxon>
        <taxon>Clostridia</taxon>
        <taxon>Eubacteriales</taxon>
        <taxon>Oscillospiraceae</taxon>
        <taxon>Ruminococcus</taxon>
    </lineage>
</organism>
<evidence type="ECO:0000259" key="5">
    <source>
        <dbReference type="PROSITE" id="PS50893"/>
    </source>
</evidence>
<feature type="domain" description="ABC transporter" evidence="5">
    <location>
        <begin position="3"/>
        <end position="233"/>
    </location>
</feature>
<dbReference type="EMBL" id="NNSR01000053">
    <property type="protein sequence ID" value="PKD29808.1"/>
    <property type="molecule type" value="Genomic_DNA"/>
</dbReference>
<dbReference type="PANTHER" id="PTHR43335">
    <property type="entry name" value="ABC TRANSPORTER, ATP-BINDING PROTEIN"/>
    <property type="match status" value="1"/>
</dbReference>
<name>A0A2N0USB0_9FIRM</name>
<reference evidence="6" key="1">
    <citation type="journal article" date="2018" name="Environ. Microbiol.">
        <title>Sporulation capability and amylosome conservation among diverse human colonic and rumen isolates of the keystone starch-degrader Ruminococcus bromii.</title>
        <authorList>
            <person name="Mukhopadhya I."/>
            <person name="Morais S."/>
            <person name="Laverde-Gomez J."/>
            <person name="Sheridan P.O."/>
            <person name="Walker A.W."/>
            <person name="Kelly W."/>
            <person name="Klieve A.V."/>
            <person name="Ouwerkerk D."/>
            <person name="Duncan S.H."/>
            <person name="Louis P."/>
            <person name="Koropatkin N."/>
            <person name="Cockburn D."/>
            <person name="Kibler R."/>
            <person name="Cooper P.J."/>
            <person name="Sandoval C."/>
            <person name="Crost E."/>
            <person name="Juge N."/>
            <person name="Bayer E.A."/>
            <person name="Flint H.J."/>
        </authorList>
    </citation>
    <scope>NUCLEOTIDE SEQUENCE [LARGE SCALE GENOMIC DNA]</scope>
    <source>
        <strain evidence="6">ATCC 27255</strain>
    </source>
</reference>
<dbReference type="InterPro" id="IPR003593">
    <property type="entry name" value="AAA+_ATPase"/>
</dbReference>
<dbReference type="CDD" id="cd03264">
    <property type="entry name" value="ABC_drug_resistance_like"/>
    <property type="match status" value="1"/>
</dbReference>
<dbReference type="Proteomes" id="UP000233425">
    <property type="component" value="Unassembled WGS sequence"/>
</dbReference>
<proteinExistence type="inferred from homology"/>
<dbReference type="InterPro" id="IPR027417">
    <property type="entry name" value="P-loop_NTPase"/>
</dbReference>
<dbReference type="PROSITE" id="PS00211">
    <property type="entry name" value="ABC_TRANSPORTER_1"/>
    <property type="match status" value="1"/>
</dbReference>
<evidence type="ECO:0000256" key="1">
    <source>
        <dbReference type="ARBA" id="ARBA00005417"/>
    </source>
</evidence>
<dbReference type="PROSITE" id="PS50893">
    <property type="entry name" value="ABC_TRANSPORTER_2"/>
    <property type="match status" value="1"/>
</dbReference>
<protein>
    <submittedName>
        <fullName evidence="6">Putative ABC transporter ATP-binding protein YxlF</fullName>
        <ecNumber evidence="6">3.6.3.-</ecNumber>
    </submittedName>
</protein>
<keyword evidence="2" id="KW-0813">Transport</keyword>
<evidence type="ECO:0000256" key="4">
    <source>
        <dbReference type="ARBA" id="ARBA00022840"/>
    </source>
</evidence>
<dbReference type="Pfam" id="PF00005">
    <property type="entry name" value="ABC_tran"/>
    <property type="match status" value="1"/>
</dbReference>
<dbReference type="AlphaFoldDB" id="A0A2N0USB0"/>
<accession>A0A2N0USB0</accession>
<dbReference type="EC" id="3.6.3.-" evidence="6"/>
<dbReference type="SMART" id="SM00382">
    <property type="entry name" value="AAA"/>
    <property type="match status" value="1"/>
</dbReference>
<gene>
    <name evidence="6" type="primary">yxlF_4</name>
    <name evidence="6" type="ORF">RBATCC27255_01101</name>
</gene>
<dbReference type="InterPro" id="IPR017871">
    <property type="entry name" value="ABC_transporter-like_CS"/>
</dbReference>
<dbReference type="RefSeq" id="WP_101029107.1">
    <property type="nucleotide sequence ID" value="NZ_CABMMZ010000053.1"/>
</dbReference>
<comment type="similarity">
    <text evidence="1">Belongs to the ABC transporter superfamily.</text>
</comment>
<dbReference type="InterPro" id="IPR003439">
    <property type="entry name" value="ABC_transporter-like_ATP-bd"/>
</dbReference>
<evidence type="ECO:0000313" key="7">
    <source>
        <dbReference type="Proteomes" id="UP000233425"/>
    </source>
</evidence>
<dbReference type="GO" id="GO:0005524">
    <property type="term" value="F:ATP binding"/>
    <property type="evidence" value="ECO:0007669"/>
    <property type="project" value="UniProtKB-KW"/>
</dbReference>
<evidence type="ECO:0000256" key="2">
    <source>
        <dbReference type="ARBA" id="ARBA00022448"/>
    </source>
</evidence>